<name>A0A2P8D301_9BACT</name>
<dbReference type="EMBL" id="PYGD01000005">
    <property type="protein sequence ID" value="PSK91601.1"/>
    <property type="molecule type" value="Genomic_DNA"/>
</dbReference>
<dbReference type="Pfam" id="PF22352">
    <property type="entry name" value="K319L-like_PKD"/>
    <property type="match status" value="1"/>
</dbReference>
<reference evidence="3 4" key="1">
    <citation type="submission" date="2018-03" db="EMBL/GenBank/DDBJ databases">
        <title>Genomic Encyclopedia of Type Strains, Phase III (KMG-III): the genomes of soil and plant-associated and newly described type strains.</title>
        <authorList>
            <person name="Whitman W."/>
        </authorList>
    </citation>
    <scope>NUCLEOTIDE SEQUENCE [LARGE SCALE GENOMIC DNA]</scope>
    <source>
        <strain evidence="3 4">CGMCC 1.12700</strain>
    </source>
</reference>
<dbReference type="InterPro" id="IPR013783">
    <property type="entry name" value="Ig-like_fold"/>
</dbReference>
<sequence>MQKTSQNNSLAASQYLRLLFLFAGAFFSTQVIHAQNCAVNAGGNQTVCGSSTTLTGSTGGTLGAGSPVWSFISGPSAPVIASPNSLTTNVSGMIADGAYLFQLSQPCGTGTATSQVTITAHSRPASFTAGPDKTNMCATAGGVTLNGVIPPGYTGSWSAIQIFPLEFQNATVTGTSFFSSTTTGNPVFSVPANHNTDPAYYAVLTIVSADGICTYKDTTVVRFCPNPALQVANSSICAPSSGLPYFDLPAASPAFSTVTPGSAGAAANGTTITLNVSSQPAGGNITFQSLNGRRVTVTGATTPGNYTFTITVSNCCGSVTSAPMTFTVNGAAPNYVNFQPAGHAAPEQLTVYASSYSGGEVHCGIANTATPELFYFDVDAANPGITTTVTNSGILPPGASTPVITLSGAGTQHRIASVNPGASGWKVGTYRFNVTSGTSPCTVNQVYYIHIAAGNNPAPLAIADTTLCYSGSGTTSGNIKLPAVYQGAINPSYLQDFLGYYNFQVISKPAGASTPQFPTPDQRRITQSSITISNLDKAGDYVIRATTVNGNGVGAFLEQEYACSGISSTQQDTFVIHLEEVISASAGGDQLLSCGTTTTTLVGNSFGSGSGLWSIGAVPAGTTPALSAAANPVTDITAMSAAGNYYFAWTITNPSGNCKTSDTVLVTIDCPLSIKLLEFTADKQQDQVRLQWTTASEQNSKGFDLERSGNGTAWQYVGFINTLAADGNSDKPLKYTYTDDKPLDGSNYYRLKQLDRTGTYTYSPVRIVNRNGSSTLEVYPNPAKNKITITGLSGNERIYIYDATGKRVMQLINKNETVAIDITHLSSGIYHIQCITETGSPRATKHFIVSK</sequence>
<proteinExistence type="predicted"/>
<dbReference type="NCBIfam" id="TIGR04183">
    <property type="entry name" value="Por_Secre_tail"/>
    <property type="match status" value="1"/>
</dbReference>
<dbReference type="Proteomes" id="UP000240572">
    <property type="component" value="Unassembled WGS sequence"/>
</dbReference>
<dbReference type="RefSeq" id="WP_106523496.1">
    <property type="nucleotide sequence ID" value="NZ_PYGD01000005.1"/>
</dbReference>
<dbReference type="Gene3D" id="2.60.40.10">
    <property type="entry name" value="Immunoglobulins"/>
    <property type="match status" value="3"/>
</dbReference>
<organism evidence="3 4">
    <name type="scientific">Taibaiella chishuiensis</name>
    <dbReference type="NCBI Taxonomy" id="1434707"/>
    <lineage>
        <taxon>Bacteria</taxon>
        <taxon>Pseudomonadati</taxon>
        <taxon>Bacteroidota</taxon>
        <taxon>Chitinophagia</taxon>
        <taxon>Chitinophagales</taxon>
        <taxon>Chitinophagaceae</taxon>
        <taxon>Taibaiella</taxon>
    </lineage>
</organism>
<dbReference type="Pfam" id="PF18962">
    <property type="entry name" value="Por_Secre_tail"/>
    <property type="match status" value="1"/>
</dbReference>
<protein>
    <submittedName>
        <fullName evidence="3">Putative secreted protein (Por secretion system target)</fullName>
    </submittedName>
</protein>
<feature type="chain" id="PRO_5015156563" evidence="1">
    <location>
        <begin position="35"/>
        <end position="851"/>
    </location>
</feature>
<evidence type="ECO:0000259" key="2">
    <source>
        <dbReference type="Pfam" id="PF18962"/>
    </source>
</evidence>
<accession>A0A2P8D301</accession>
<feature type="domain" description="Secretion system C-terminal sorting" evidence="2">
    <location>
        <begin position="778"/>
        <end position="840"/>
    </location>
</feature>
<evidence type="ECO:0000256" key="1">
    <source>
        <dbReference type="SAM" id="SignalP"/>
    </source>
</evidence>
<dbReference type="OrthoDB" id="2582440at2"/>
<dbReference type="AlphaFoldDB" id="A0A2P8D301"/>
<comment type="caution">
    <text evidence="3">The sequence shown here is derived from an EMBL/GenBank/DDBJ whole genome shotgun (WGS) entry which is preliminary data.</text>
</comment>
<evidence type="ECO:0000313" key="3">
    <source>
        <dbReference type="EMBL" id="PSK91601.1"/>
    </source>
</evidence>
<dbReference type="InterPro" id="IPR026444">
    <property type="entry name" value="Secre_tail"/>
</dbReference>
<gene>
    <name evidence="3" type="ORF">B0I18_105186</name>
</gene>
<feature type="signal peptide" evidence="1">
    <location>
        <begin position="1"/>
        <end position="34"/>
    </location>
</feature>
<keyword evidence="4" id="KW-1185">Reference proteome</keyword>
<keyword evidence="1" id="KW-0732">Signal</keyword>
<evidence type="ECO:0000313" key="4">
    <source>
        <dbReference type="Proteomes" id="UP000240572"/>
    </source>
</evidence>